<dbReference type="Gene3D" id="3.40.30.10">
    <property type="entry name" value="Glutaredoxin"/>
    <property type="match status" value="1"/>
</dbReference>
<dbReference type="Pfam" id="PF00578">
    <property type="entry name" value="AhpC-TSA"/>
    <property type="match status" value="1"/>
</dbReference>
<evidence type="ECO:0000256" key="3">
    <source>
        <dbReference type="PIRSR" id="PIRSR000239-1"/>
    </source>
</evidence>
<feature type="domain" description="Thioredoxin" evidence="4">
    <location>
        <begin position="2"/>
        <end position="151"/>
    </location>
</feature>
<keyword evidence="6" id="KW-1185">Reference proteome</keyword>
<keyword evidence="1" id="KW-0560">Oxidoreductase</keyword>
<dbReference type="PROSITE" id="PS51352">
    <property type="entry name" value="THIOREDOXIN_2"/>
    <property type="match status" value="1"/>
</dbReference>
<evidence type="ECO:0000313" key="5">
    <source>
        <dbReference type="EMBL" id="ACI17113.1"/>
    </source>
</evidence>
<dbReference type="PANTHER" id="PTHR43110:SF1">
    <property type="entry name" value="THIOL PEROXIDASE"/>
    <property type="match status" value="1"/>
</dbReference>
<evidence type="ECO:0000256" key="2">
    <source>
        <dbReference type="ARBA" id="ARBA00023284"/>
    </source>
</evidence>
<dbReference type="CDD" id="cd03018">
    <property type="entry name" value="PRX_AhpE_like"/>
    <property type="match status" value="1"/>
</dbReference>
<dbReference type="InterPro" id="IPR013766">
    <property type="entry name" value="Thioredoxin_domain"/>
</dbReference>
<dbReference type="InterPro" id="IPR036249">
    <property type="entry name" value="Thioredoxin-like_sf"/>
</dbReference>
<evidence type="ECO:0000256" key="1">
    <source>
        <dbReference type="ARBA" id="ARBA00023002"/>
    </source>
</evidence>
<feature type="active site" description="Cysteine sulfenic acid (-SOH) intermediate; for peroxidase activity" evidence="3">
    <location>
        <position position="43"/>
    </location>
</feature>
<proteinExistence type="predicted"/>
<dbReference type="GO" id="GO:0016491">
    <property type="term" value="F:oxidoreductase activity"/>
    <property type="evidence" value="ECO:0007669"/>
    <property type="project" value="UniProtKB-KW"/>
</dbReference>
<gene>
    <name evidence="5" type="ordered locus">COPRO5265_1101</name>
</gene>
<dbReference type="eggNOG" id="COG1225">
    <property type="taxonomic scope" value="Bacteria"/>
</dbReference>
<dbReference type="EMBL" id="CP001145">
    <property type="protein sequence ID" value="ACI17113.1"/>
    <property type="molecule type" value="Genomic_DNA"/>
</dbReference>
<dbReference type="OrthoDB" id="9812811at2"/>
<dbReference type="InterPro" id="IPR000866">
    <property type="entry name" value="AhpC/TSA"/>
</dbReference>
<organism evidence="5 6">
    <name type="scientific">Coprothermobacter proteolyticus (strain ATCC 35245 / DSM 5265 / OCM 4 / BT)</name>
    <dbReference type="NCBI Taxonomy" id="309798"/>
    <lineage>
        <taxon>Bacteria</taxon>
        <taxon>Pseudomonadati</taxon>
        <taxon>Coprothermobacterota</taxon>
        <taxon>Coprothermobacteria</taxon>
        <taxon>Coprothermobacterales</taxon>
        <taxon>Coprothermobacteraceae</taxon>
        <taxon>Coprothermobacter</taxon>
    </lineage>
</organism>
<keyword evidence="2" id="KW-0676">Redox-active center</keyword>
<dbReference type="InterPro" id="IPR024706">
    <property type="entry name" value="Peroxiredoxin_AhpC-typ"/>
</dbReference>
<reference evidence="6" key="1">
    <citation type="submission" date="2008-08" db="EMBL/GenBank/DDBJ databases">
        <title>The complete genome sequence of Coprothermobacter proteolyticus strain ATCC 5245 / DSM 5265 / BT.</title>
        <authorList>
            <person name="Dodson R.J."/>
            <person name="Durkin A.S."/>
            <person name="Wu M."/>
            <person name="Eisen J."/>
            <person name="Sutton G."/>
        </authorList>
    </citation>
    <scope>NUCLEOTIDE SEQUENCE [LARGE SCALE GENOMIC DNA]</scope>
    <source>
        <strain evidence="6">ATCC 35245 / DSM 5265 / OCM 4 / BT</strain>
    </source>
</reference>
<name>B5Y9G5_COPPD</name>
<dbReference type="SUPFAM" id="SSF52833">
    <property type="entry name" value="Thioredoxin-like"/>
    <property type="match status" value="1"/>
</dbReference>
<dbReference type="HOGENOM" id="CLU_042529_14_2_9"/>
<dbReference type="GO" id="GO:0016209">
    <property type="term" value="F:antioxidant activity"/>
    <property type="evidence" value="ECO:0007669"/>
    <property type="project" value="InterPro"/>
</dbReference>
<dbReference type="AlphaFoldDB" id="B5Y9G5"/>
<dbReference type="PIRSF" id="PIRSF000239">
    <property type="entry name" value="AHPC"/>
    <property type="match status" value="1"/>
</dbReference>
<accession>B5Y9G5</accession>
<dbReference type="RefSeq" id="WP_012543765.1">
    <property type="nucleotide sequence ID" value="NC_011295.1"/>
</dbReference>
<evidence type="ECO:0000313" key="6">
    <source>
        <dbReference type="Proteomes" id="UP000001732"/>
    </source>
</evidence>
<evidence type="ECO:0000259" key="4">
    <source>
        <dbReference type="PROSITE" id="PS51352"/>
    </source>
</evidence>
<dbReference type="STRING" id="309798.COPRO5265_1101"/>
<protein>
    <submittedName>
        <fullName evidence="5">Bacterioferritin comigratory protein, AhpC/TSA family</fullName>
    </submittedName>
</protein>
<dbReference type="Proteomes" id="UP000001732">
    <property type="component" value="Chromosome"/>
</dbReference>
<dbReference type="PANTHER" id="PTHR43110">
    <property type="entry name" value="THIOL PEROXIDASE"/>
    <property type="match status" value="1"/>
</dbReference>
<dbReference type="InterPro" id="IPR050455">
    <property type="entry name" value="Tpx_Peroxidase_subfamily"/>
</dbReference>
<dbReference type="KEGG" id="cpo:COPRO5265_1101"/>
<sequence>MLTVGSSAPDFELTDHNLKRVRLSSLKGKVVLAFYPGAFTGVCTKEMCTFRDMMARFNELEATVLGISVDTPFANKAFAEHNGIEFSLLSDFGGEVAKQYGGVHTDFAGVPNYTAAKRAVFIVEDGKVTYAWVSEDPGKEPPYEEIVKALE</sequence>
<reference evidence="5 6" key="2">
    <citation type="journal article" date="2014" name="Genome Announc.">
        <title>Complete Genome Sequence of Coprothermobacter proteolyticus DSM 5265.</title>
        <authorList>
            <person name="Alexiev A."/>
            <person name="Coil D.A."/>
            <person name="Badger J.H."/>
            <person name="Enticknap J."/>
            <person name="Ward N."/>
            <person name="Robb F.T."/>
            <person name="Eisen J.A."/>
        </authorList>
    </citation>
    <scope>NUCLEOTIDE SEQUENCE [LARGE SCALE GENOMIC DNA]</scope>
    <source>
        <strain evidence="6">ATCC 35245 / DSM 5265 / OCM 4 / BT</strain>
    </source>
</reference>